<dbReference type="InterPro" id="IPR003018">
    <property type="entry name" value="GAF"/>
</dbReference>
<dbReference type="Proteomes" id="UP000050277">
    <property type="component" value="Unassembled WGS sequence"/>
</dbReference>
<protein>
    <recommendedName>
        <fullName evidence="2">histidine kinase</fullName>
        <ecNumber evidence="2">2.7.13.3</ecNumber>
    </recommendedName>
</protein>
<dbReference type="InterPro" id="IPR036097">
    <property type="entry name" value="HisK_dim/P_sf"/>
</dbReference>
<name>A0A0P6XBN9_9CHLR</name>
<keyword evidence="4" id="KW-0808">Transferase</keyword>
<dbReference type="SUPFAM" id="SSF47384">
    <property type="entry name" value="Homodimeric domain of signal transducing histidine kinase"/>
    <property type="match status" value="1"/>
</dbReference>
<evidence type="ECO:0000313" key="11">
    <source>
        <dbReference type="Proteomes" id="UP000050277"/>
    </source>
</evidence>
<dbReference type="SMART" id="SM00387">
    <property type="entry name" value="HATPase_c"/>
    <property type="match status" value="1"/>
</dbReference>
<dbReference type="GO" id="GO:0000155">
    <property type="term" value="F:phosphorelay sensor kinase activity"/>
    <property type="evidence" value="ECO:0007669"/>
    <property type="project" value="InterPro"/>
</dbReference>
<dbReference type="Gene3D" id="6.10.250.690">
    <property type="match status" value="1"/>
</dbReference>
<dbReference type="SUPFAM" id="SSF55874">
    <property type="entry name" value="ATPase domain of HSP90 chaperone/DNA topoisomerase II/histidine kinase"/>
    <property type="match status" value="1"/>
</dbReference>
<dbReference type="PROSITE" id="PS50110">
    <property type="entry name" value="RESPONSE_REGULATORY"/>
    <property type="match status" value="1"/>
</dbReference>
<organism evidence="10 11">
    <name type="scientific">Herpetosiphon geysericola</name>
    <dbReference type="NCBI Taxonomy" id="70996"/>
    <lineage>
        <taxon>Bacteria</taxon>
        <taxon>Bacillati</taxon>
        <taxon>Chloroflexota</taxon>
        <taxon>Chloroflexia</taxon>
        <taxon>Herpetosiphonales</taxon>
        <taxon>Herpetosiphonaceae</taxon>
        <taxon>Herpetosiphon</taxon>
    </lineage>
</organism>
<feature type="domain" description="Response regulatory" evidence="9">
    <location>
        <begin position="7"/>
        <end position="123"/>
    </location>
</feature>
<dbReference type="Pfam" id="PF02518">
    <property type="entry name" value="HATPase_c"/>
    <property type="match status" value="1"/>
</dbReference>
<dbReference type="Pfam" id="PF13185">
    <property type="entry name" value="GAF_2"/>
    <property type="match status" value="1"/>
</dbReference>
<dbReference type="InterPro" id="IPR029016">
    <property type="entry name" value="GAF-like_dom_sf"/>
</dbReference>
<dbReference type="InterPro" id="IPR011006">
    <property type="entry name" value="CheY-like_superfamily"/>
</dbReference>
<evidence type="ECO:0000256" key="3">
    <source>
        <dbReference type="ARBA" id="ARBA00022553"/>
    </source>
</evidence>
<dbReference type="CDD" id="cd00075">
    <property type="entry name" value="HATPase"/>
    <property type="match status" value="1"/>
</dbReference>
<feature type="modified residue" description="4-aspartylphosphate" evidence="7">
    <location>
        <position position="56"/>
    </location>
</feature>
<dbReference type="OrthoDB" id="9795133at2"/>
<dbReference type="SMART" id="SM00388">
    <property type="entry name" value="HisKA"/>
    <property type="match status" value="1"/>
</dbReference>
<dbReference type="InterPro" id="IPR036890">
    <property type="entry name" value="HATPase_C_sf"/>
</dbReference>
<dbReference type="PANTHER" id="PTHR43547">
    <property type="entry name" value="TWO-COMPONENT HISTIDINE KINASE"/>
    <property type="match status" value="1"/>
</dbReference>
<keyword evidence="5" id="KW-0418">Kinase</keyword>
<dbReference type="CDD" id="cd00082">
    <property type="entry name" value="HisKA"/>
    <property type="match status" value="1"/>
</dbReference>
<dbReference type="SUPFAM" id="SSF55781">
    <property type="entry name" value="GAF domain-like"/>
    <property type="match status" value="1"/>
</dbReference>
<dbReference type="PRINTS" id="PR00344">
    <property type="entry name" value="BCTRLSENSOR"/>
</dbReference>
<comment type="catalytic activity">
    <reaction evidence="1">
        <text>ATP + protein L-histidine = ADP + protein N-phospho-L-histidine.</text>
        <dbReference type="EC" id="2.7.13.3"/>
    </reaction>
</comment>
<dbReference type="Pfam" id="PF00512">
    <property type="entry name" value="HisKA"/>
    <property type="match status" value="1"/>
</dbReference>
<evidence type="ECO:0000256" key="6">
    <source>
        <dbReference type="ARBA" id="ARBA00023012"/>
    </source>
</evidence>
<evidence type="ECO:0000313" key="10">
    <source>
        <dbReference type="EMBL" id="KPL80173.1"/>
    </source>
</evidence>
<keyword evidence="3 7" id="KW-0597">Phosphoprotein</keyword>
<sequence length="531" mass="59204">MQATPELILIVDDQTTNVMVLQRMLERAGYATACARSGFEALEMLEQQVPDLILLDVMMPEMDGYQTLQAIRERNHLPFIPIIFVSAKQTTADTVTGLDLGADDYVTKPVNRDELLARMRVLLRLKHTRRALHREQERLRFLYRVSQTLHRSLDIDQVLPEALNAINELLGASRGSVLLLDDQNRVWRRILFRPHLPPAEAEQAIEAVLREGLASYALRTGEVQIVEDAQNDPRWKHFYDDREEIGSALALPLHNYAQNTIIGVFILVHPQRNFFKTELETLIKALTDQLSVALTNAAVYTRLREAEDSRDGFIQMLTHDLRAPLAGMVGCFDALMTTQLDDDGKLFVELGFRAGAAQQRLIDDLLDVYKAEAGRLVLSQETTSLERIGELLSEQVLPITVEQQLTFELNLPAAPLVVLDEHKMVRVLANLVSNGIKWTKPGGTIRVIGTVDQAAKLITLLVSDTGQGIATEDIPHIFDKFYQGRTAAQSRGTGLGLTFCNLAVGAHGGTISVDSQVGKGTTVTIHLPWKE</sequence>
<dbReference type="AlphaFoldDB" id="A0A0P6XBN9"/>
<dbReference type="PANTHER" id="PTHR43547:SF2">
    <property type="entry name" value="HYBRID SIGNAL TRANSDUCTION HISTIDINE KINASE C"/>
    <property type="match status" value="1"/>
</dbReference>
<evidence type="ECO:0000256" key="7">
    <source>
        <dbReference type="PROSITE-ProRule" id="PRU00169"/>
    </source>
</evidence>
<dbReference type="Gene3D" id="3.30.450.40">
    <property type="match status" value="1"/>
</dbReference>
<dbReference type="Gene3D" id="3.40.50.2300">
    <property type="match status" value="1"/>
</dbReference>
<dbReference type="InterPro" id="IPR004358">
    <property type="entry name" value="Sig_transdc_His_kin-like_C"/>
</dbReference>
<evidence type="ECO:0000259" key="9">
    <source>
        <dbReference type="PROSITE" id="PS50110"/>
    </source>
</evidence>
<evidence type="ECO:0000256" key="1">
    <source>
        <dbReference type="ARBA" id="ARBA00000085"/>
    </source>
</evidence>
<reference evidence="10 11" key="1">
    <citation type="submission" date="2015-07" db="EMBL/GenBank/DDBJ databases">
        <title>Whole genome sequence of Herpetosiphon geysericola DSM 7119.</title>
        <authorList>
            <person name="Hemp J."/>
            <person name="Ward L.M."/>
            <person name="Pace L.A."/>
            <person name="Fischer W.W."/>
        </authorList>
    </citation>
    <scope>NUCLEOTIDE SEQUENCE [LARGE SCALE GENOMIC DNA]</scope>
    <source>
        <strain evidence="10 11">DSM 7119</strain>
    </source>
</reference>
<gene>
    <name evidence="10" type="ORF">SE18_24200</name>
</gene>
<keyword evidence="6" id="KW-0902">Two-component regulatory system</keyword>
<dbReference type="Pfam" id="PF00072">
    <property type="entry name" value="Response_reg"/>
    <property type="match status" value="1"/>
</dbReference>
<dbReference type="InterPro" id="IPR003661">
    <property type="entry name" value="HisK_dim/P_dom"/>
</dbReference>
<feature type="domain" description="Histidine kinase" evidence="8">
    <location>
        <begin position="316"/>
        <end position="531"/>
    </location>
</feature>
<dbReference type="InterPro" id="IPR005467">
    <property type="entry name" value="His_kinase_dom"/>
</dbReference>
<dbReference type="Gene3D" id="3.30.565.10">
    <property type="entry name" value="Histidine kinase-like ATPase, C-terminal domain"/>
    <property type="match status" value="1"/>
</dbReference>
<dbReference type="STRING" id="70996.SE18_24200"/>
<evidence type="ECO:0000259" key="8">
    <source>
        <dbReference type="PROSITE" id="PS50109"/>
    </source>
</evidence>
<dbReference type="SMART" id="SM00065">
    <property type="entry name" value="GAF"/>
    <property type="match status" value="1"/>
</dbReference>
<evidence type="ECO:0000256" key="5">
    <source>
        <dbReference type="ARBA" id="ARBA00022777"/>
    </source>
</evidence>
<dbReference type="EMBL" id="LGKP01000040">
    <property type="protein sequence ID" value="KPL80173.1"/>
    <property type="molecule type" value="Genomic_DNA"/>
</dbReference>
<dbReference type="FunFam" id="3.30.565.10:FF:000006">
    <property type="entry name" value="Sensor histidine kinase WalK"/>
    <property type="match status" value="1"/>
</dbReference>
<dbReference type="SUPFAM" id="SSF52172">
    <property type="entry name" value="CheY-like"/>
    <property type="match status" value="1"/>
</dbReference>
<dbReference type="InterPro" id="IPR003594">
    <property type="entry name" value="HATPase_dom"/>
</dbReference>
<dbReference type="EC" id="2.7.13.3" evidence="2"/>
<proteinExistence type="predicted"/>
<accession>A0A0P6XBN9</accession>
<dbReference type="InterPro" id="IPR001789">
    <property type="entry name" value="Sig_transdc_resp-reg_receiver"/>
</dbReference>
<dbReference type="PROSITE" id="PS50109">
    <property type="entry name" value="HIS_KIN"/>
    <property type="match status" value="1"/>
</dbReference>
<dbReference type="SMART" id="SM00448">
    <property type="entry name" value="REC"/>
    <property type="match status" value="1"/>
</dbReference>
<keyword evidence="11" id="KW-1185">Reference proteome</keyword>
<dbReference type="Gene3D" id="1.10.287.130">
    <property type="match status" value="1"/>
</dbReference>
<dbReference type="CDD" id="cd17574">
    <property type="entry name" value="REC_OmpR"/>
    <property type="match status" value="1"/>
</dbReference>
<evidence type="ECO:0000256" key="4">
    <source>
        <dbReference type="ARBA" id="ARBA00022679"/>
    </source>
</evidence>
<comment type="caution">
    <text evidence="10">The sequence shown here is derived from an EMBL/GenBank/DDBJ whole genome shotgun (WGS) entry which is preliminary data.</text>
</comment>
<evidence type="ECO:0000256" key="2">
    <source>
        <dbReference type="ARBA" id="ARBA00012438"/>
    </source>
</evidence>
<dbReference type="RefSeq" id="WP_054537047.1">
    <property type="nucleotide sequence ID" value="NZ_LGKP01000040.1"/>
</dbReference>